<evidence type="ECO:0000256" key="1">
    <source>
        <dbReference type="ARBA" id="ARBA00004651"/>
    </source>
</evidence>
<comment type="catalytic activity">
    <reaction evidence="9">
        <text>N-terminal S-1,2-diacyl-sn-glyceryl-L-cysteinyl-[lipoprotein] + a glycerophospholipid = N-acyl-S-1,2-diacyl-sn-glyceryl-L-cysteinyl-[lipoprotein] + a 2-acyl-sn-glycero-3-phospholipid + H(+)</text>
        <dbReference type="Rhea" id="RHEA:48228"/>
        <dbReference type="Rhea" id="RHEA-COMP:14681"/>
        <dbReference type="Rhea" id="RHEA-COMP:14684"/>
        <dbReference type="ChEBI" id="CHEBI:15378"/>
        <dbReference type="ChEBI" id="CHEBI:136912"/>
        <dbReference type="ChEBI" id="CHEBI:140656"/>
        <dbReference type="ChEBI" id="CHEBI:140657"/>
        <dbReference type="ChEBI" id="CHEBI:140660"/>
        <dbReference type="EC" id="2.3.1.269"/>
    </reaction>
</comment>
<dbReference type="GO" id="GO:0005886">
    <property type="term" value="C:plasma membrane"/>
    <property type="evidence" value="ECO:0007669"/>
    <property type="project" value="UniProtKB-SubCell"/>
</dbReference>
<feature type="transmembrane region" description="Helical" evidence="9">
    <location>
        <begin position="119"/>
        <end position="141"/>
    </location>
</feature>
<dbReference type="UniPathway" id="UPA00666"/>
<dbReference type="NCBIfam" id="TIGR00546">
    <property type="entry name" value="lnt"/>
    <property type="match status" value="1"/>
</dbReference>
<organism evidence="11 12">
    <name type="scientific">Roseococcus suduntuyensis</name>
    <dbReference type="NCBI Taxonomy" id="455361"/>
    <lineage>
        <taxon>Bacteria</taxon>
        <taxon>Pseudomonadati</taxon>
        <taxon>Pseudomonadota</taxon>
        <taxon>Alphaproteobacteria</taxon>
        <taxon>Acetobacterales</taxon>
        <taxon>Roseomonadaceae</taxon>
        <taxon>Roseococcus</taxon>
    </lineage>
</organism>
<evidence type="ECO:0000256" key="2">
    <source>
        <dbReference type="ARBA" id="ARBA00010065"/>
    </source>
</evidence>
<dbReference type="AlphaFoldDB" id="A0A840ABJ8"/>
<keyword evidence="12" id="KW-1185">Reference proteome</keyword>
<dbReference type="Pfam" id="PF00795">
    <property type="entry name" value="CN_hydrolase"/>
    <property type="match status" value="1"/>
</dbReference>
<comment type="subcellular location">
    <subcellularLocation>
        <location evidence="1 9">Cell membrane</location>
        <topology evidence="1 9">Multi-pass membrane protein</topology>
    </subcellularLocation>
</comment>
<keyword evidence="4 9" id="KW-0808">Transferase</keyword>
<dbReference type="InterPro" id="IPR036526">
    <property type="entry name" value="C-N_Hydrolase_sf"/>
</dbReference>
<feature type="transmembrane region" description="Helical" evidence="9">
    <location>
        <begin position="482"/>
        <end position="501"/>
    </location>
</feature>
<comment type="caution">
    <text evidence="9">Lacks conserved residue(s) required for the propagation of feature annotation.</text>
</comment>
<dbReference type="PROSITE" id="PS50263">
    <property type="entry name" value="CN_HYDROLASE"/>
    <property type="match status" value="1"/>
</dbReference>
<comment type="caution">
    <text evidence="11">The sequence shown here is derived from an EMBL/GenBank/DDBJ whole genome shotgun (WGS) entry which is preliminary data.</text>
</comment>
<evidence type="ECO:0000256" key="6">
    <source>
        <dbReference type="ARBA" id="ARBA00022989"/>
    </source>
</evidence>
<gene>
    <name evidence="9" type="primary">lnt</name>
    <name evidence="11" type="ORF">GGQ83_001086</name>
</gene>
<keyword evidence="5 9" id="KW-0812">Transmembrane</keyword>
<feature type="transmembrane region" description="Helical" evidence="9">
    <location>
        <begin position="83"/>
        <end position="107"/>
    </location>
</feature>
<name>A0A840ABJ8_9PROT</name>
<evidence type="ECO:0000256" key="3">
    <source>
        <dbReference type="ARBA" id="ARBA00022475"/>
    </source>
</evidence>
<dbReference type="Gene3D" id="3.60.110.10">
    <property type="entry name" value="Carbon-nitrogen hydrolase"/>
    <property type="match status" value="1"/>
</dbReference>
<evidence type="ECO:0000256" key="9">
    <source>
        <dbReference type="HAMAP-Rule" id="MF_01148"/>
    </source>
</evidence>
<evidence type="ECO:0000256" key="4">
    <source>
        <dbReference type="ARBA" id="ARBA00022679"/>
    </source>
</evidence>
<evidence type="ECO:0000259" key="10">
    <source>
        <dbReference type="PROSITE" id="PS50263"/>
    </source>
</evidence>
<dbReference type="GO" id="GO:0016410">
    <property type="term" value="F:N-acyltransferase activity"/>
    <property type="evidence" value="ECO:0007669"/>
    <property type="project" value="UniProtKB-UniRule"/>
</dbReference>
<dbReference type="PANTHER" id="PTHR38686">
    <property type="entry name" value="APOLIPOPROTEIN N-ACYLTRANSFERASE"/>
    <property type="match status" value="1"/>
</dbReference>
<dbReference type="Pfam" id="PF20154">
    <property type="entry name" value="LNT_N"/>
    <property type="match status" value="1"/>
</dbReference>
<keyword evidence="7 9" id="KW-0472">Membrane</keyword>
<comment type="function">
    <text evidence="9">Catalyzes the phospholipid dependent N-acylation of the N-terminal cysteine of apolipoprotein, the last step in lipoprotein maturation.</text>
</comment>
<dbReference type="HAMAP" id="MF_01148">
    <property type="entry name" value="Lnt"/>
    <property type="match status" value="1"/>
</dbReference>
<dbReference type="PANTHER" id="PTHR38686:SF1">
    <property type="entry name" value="APOLIPOPROTEIN N-ACYLTRANSFERASE"/>
    <property type="match status" value="1"/>
</dbReference>
<dbReference type="CDD" id="cd07571">
    <property type="entry name" value="ALP_N-acyl_transferase"/>
    <property type="match status" value="1"/>
</dbReference>
<keyword evidence="8 9" id="KW-0012">Acyltransferase</keyword>
<evidence type="ECO:0000313" key="11">
    <source>
        <dbReference type="EMBL" id="MBB3897660.1"/>
    </source>
</evidence>
<feature type="transmembrane region" description="Helical" evidence="9">
    <location>
        <begin position="161"/>
        <end position="182"/>
    </location>
</feature>
<protein>
    <recommendedName>
        <fullName evidence="9">Apolipoprotein N-acyltransferase</fullName>
        <shortName evidence="9">ALP N-acyltransferase</shortName>
        <ecNumber evidence="9">2.3.1.269</ecNumber>
    </recommendedName>
</protein>
<dbReference type="GO" id="GO:0042158">
    <property type="term" value="P:lipoprotein biosynthetic process"/>
    <property type="evidence" value="ECO:0007669"/>
    <property type="project" value="UniProtKB-UniRule"/>
</dbReference>
<feature type="domain" description="CN hydrolase" evidence="10">
    <location>
        <begin position="224"/>
        <end position="472"/>
    </location>
</feature>
<dbReference type="InterPro" id="IPR003010">
    <property type="entry name" value="C-N_Hydrolase"/>
</dbReference>
<evidence type="ECO:0000256" key="7">
    <source>
        <dbReference type="ARBA" id="ARBA00023136"/>
    </source>
</evidence>
<dbReference type="InterPro" id="IPR045378">
    <property type="entry name" value="LNT_N"/>
</dbReference>
<accession>A0A840ABJ8</accession>
<keyword evidence="11" id="KW-0449">Lipoprotein</keyword>
<feature type="transmembrane region" description="Helical" evidence="9">
    <location>
        <begin position="56"/>
        <end position="77"/>
    </location>
</feature>
<dbReference type="EC" id="2.3.1.269" evidence="9"/>
<dbReference type="SUPFAM" id="SSF56317">
    <property type="entry name" value="Carbon-nitrogen hydrolase"/>
    <property type="match status" value="1"/>
</dbReference>
<keyword evidence="3 9" id="KW-1003">Cell membrane</keyword>
<dbReference type="RefSeq" id="WP_184382632.1">
    <property type="nucleotide sequence ID" value="NZ_JACIDJ010000001.1"/>
</dbReference>
<dbReference type="Proteomes" id="UP000553193">
    <property type="component" value="Unassembled WGS sequence"/>
</dbReference>
<comment type="similarity">
    <text evidence="2 9">Belongs to the CN hydrolase family. Apolipoprotein N-acyltransferase subfamily.</text>
</comment>
<keyword evidence="6 9" id="KW-1133">Transmembrane helix</keyword>
<dbReference type="EMBL" id="JACIDJ010000001">
    <property type="protein sequence ID" value="MBB3897660.1"/>
    <property type="molecule type" value="Genomic_DNA"/>
</dbReference>
<proteinExistence type="inferred from homology"/>
<evidence type="ECO:0000256" key="5">
    <source>
        <dbReference type="ARBA" id="ARBA00022692"/>
    </source>
</evidence>
<evidence type="ECO:0000256" key="8">
    <source>
        <dbReference type="ARBA" id="ARBA00023315"/>
    </source>
</evidence>
<dbReference type="InterPro" id="IPR004563">
    <property type="entry name" value="Apolipo_AcylTrfase"/>
</dbReference>
<reference evidence="11 12" key="1">
    <citation type="submission" date="2020-08" db="EMBL/GenBank/DDBJ databases">
        <title>Genomic Encyclopedia of Type Strains, Phase IV (KMG-IV): sequencing the most valuable type-strain genomes for metagenomic binning, comparative biology and taxonomic classification.</title>
        <authorList>
            <person name="Goeker M."/>
        </authorList>
    </citation>
    <scope>NUCLEOTIDE SEQUENCE [LARGE SCALE GENOMIC DNA]</scope>
    <source>
        <strain evidence="11 12">DSM 19979</strain>
    </source>
</reference>
<comment type="pathway">
    <text evidence="9">Protein modification; lipoprotein biosynthesis (N-acyl transfer).</text>
</comment>
<sequence>MRNFLNARPGLASLLLGAASALALPPLHLLPVLLLTFPTFLAVLARAGGARQALWWGALFGFGHHVAGLYWLTHALFTDLATWFWLVPFAAPGVALPLAAFMALPAWAAWRAGRGRPGVGWPAVLVFAAAWTASEMLRGFLFTGFPWNLLGTAWAFHEIPLQPAAFVGVHGLSLLTALLAALPALGWRVATPLLLSGLALWGSGGAWVLRQPAPEDSAARLVLVQGNIPQDLKWEETQRLAIFQRYLQLTREGTAEAAQAAPEAPILAIWPETASPFLLAQDPDAQRLAASVLPERGVLLAGTVRAEWSPEGRVARLWNSLVSLDAAGTMGPAYDKSHLVPFGEYMPLRGLIPIRVVTGGVDFTAGPGRQTLELPGIPGFSPLICYEVIFPGRVTGPTRPGWLLNITNDAWFGHSAGPYQHLAASRLRAVEEGLPLVRAAQTGISIVYDALGRERARIGLGETGFAIAPLPGAAAPTPFSRWGLWVPLGALLCVGILGMALQRRRPD</sequence>
<evidence type="ECO:0000313" key="12">
    <source>
        <dbReference type="Proteomes" id="UP000553193"/>
    </source>
</evidence>